<keyword evidence="4" id="KW-1185">Reference proteome</keyword>
<feature type="region of interest" description="Disordered" evidence="1">
    <location>
        <begin position="1"/>
        <end position="45"/>
    </location>
</feature>
<feature type="transmembrane region" description="Helical" evidence="2">
    <location>
        <begin position="122"/>
        <end position="144"/>
    </location>
</feature>
<sequence>MARTPAPEPEEPGVPAEQPAAEPAATAEMPAAAEPAPGAPAAAPAASSVPPSVLERVRSNRTGPLAAALLVALVVALLLAILVPSEPNLYASVLLGLLLTAAVGFTTRYLSREHGLITQATAFVATVLGVHVMAVTGSIDGVVSGGAGQLLELIGASGPGFDDALLTALATPAVTTGGILAGLVAAIIAGWGPRGRG</sequence>
<feature type="transmembrane region" description="Helical" evidence="2">
    <location>
        <begin position="164"/>
        <end position="191"/>
    </location>
</feature>
<accession>A0ABT8G728</accession>
<gene>
    <name evidence="3" type="ORF">QQX09_03700</name>
</gene>
<protein>
    <submittedName>
        <fullName evidence="3">Uncharacterized protein</fullName>
    </submittedName>
</protein>
<feature type="transmembrane region" description="Helical" evidence="2">
    <location>
        <begin position="89"/>
        <end position="110"/>
    </location>
</feature>
<feature type="transmembrane region" description="Helical" evidence="2">
    <location>
        <begin position="65"/>
        <end position="83"/>
    </location>
</feature>
<proteinExistence type="predicted"/>
<evidence type="ECO:0000313" key="3">
    <source>
        <dbReference type="EMBL" id="MDN4474958.1"/>
    </source>
</evidence>
<comment type="caution">
    <text evidence="3">The sequence shown here is derived from an EMBL/GenBank/DDBJ whole genome shotgun (WGS) entry which is preliminary data.</text>
</comment>
<reference evidence="3" key="1">
    <citation type="submission" date="2023-06" db="EMBL/GenBank/DDBJ databases">
        <title>Sysu t00192.</title>
        <authorList>
            <person name="Gao L."/>
            <person name="Fang B.-Z."/>
            <person name="Li W.-J."/>
        </authorList>
    </citation>
    <scope>NUCLEOTIDE SEQUENCE</scope>
    <source>
        <strain evidence="3">SYSU T00192</strain>
    </source>
</reference>
<organism evidence="3 4">
    <name type="scientific">Demequina litoralis</name>
    <dbReference type="NCBI Taxonomy" id="3051660"/>
    <lineage>
        <taxon>Bacteria</taxon>
        <taxon>Bacillati</taxon>
        <taxon>Actinomycetota</taxon>
        <taxon>Actinomycetes</taxon>
        <taxon>Micrococcales</taxon>
        <taxon>Demequinaceae</taxon>
        <taxon>Demequina</taxon>
    </lineage>
</organism>
<feature type="compositionally biased region" description="Low complexity" evidence="1">
    <location>
        <begin position="13"/>
        <end position="45"/>
    </location>
</feature>
<name>A0ABT8G728_9MICO</name>
<evidence type="ECO:0000313" key="4">
    <source>
        <dbReference type="Proteomes" id="UP001172728"/>
    </source>
</evidence>
<dbReference type="EMBL" id="JAUHPW010000002">
    <property type="protein sequence ID" value="MDN4474958.1"/>
    <property type="molecule type" value="Genomic_DNA"/>
</dbReference>
<keyword evidence="2" id="KW-1133">Transmembrane helix</keyword>
<dbReference type="Proteomes" id="UP001172728">
    <property type="component" value="Unassembled WGS sequence"/>
</dbReference>
<evidence type="ECO:0000256" key="2">
    <source>
        <dbReference type="SAM" id="Phobius"/>
    </source>
</evidence>
<keyword evidence="2" id="KW-0812">Transmembrane</keyword>
<keyword evidence="2" id="KW-0472">Membrane</keyword>
<evidence type="ECO:0000256" key="1">
    <source>
        <dbReference type="SAM" id="MobiDB-lite"/>
    </source>
</evidence>
<dbReference type="RefSeq" id="WP_301131397.1">
    <property type="nucleotide sequence ID" value="NZ_JAUHPW010000002.1"/>
</dbReference>